<protein>
    <recommendedName>
        <fullName evidence="1">CMP/dCMP-type deaminase domain-containing protein</fullName>
    </recommendedName>
</protein>
<dbReference type="PANTHER" id="PTHR11079">
    <property type="entry name" value="CYTOSINE DEAMINASE FAMILY MEMBER"/>
    <property type="match status" value="1"/>
</dbReference>
<dbReference type="PANTHER" id="PTHR11079:SF162">
    <property type="entry name" value="RIBOFLAVIN BIOSYNTHESIS PROTEIN PYRD, CHLOROPLASTIC"/>
    <property type="match status" value="1"/>
</dbReference>
<dbReference type="CDD" id="cd01285">
    <property type="entry name" value="nucleoside_deaminase"/>
    <property type="match status" value="1"/>
</dbReference>
<evidence type="ECO:0000259" key="1">
    <source>
        <dbReference type="PROSITE" id="PS51747"/>
    </source>
</evidence>
<sequence>PPIGACLVRDGEVIATAHNSVVSALDITAHAEIMVIREACRSLRALDLSGCHLYVTVEPCAMCIGACHYAGISLIVFGARLADIDALTGNELGALHSQLLVDGNGTLAIVGGFMRNDCMDLLSAWGSPS</sequence>
<dbReference type="InterPro" id="IPR002125">
    <property type="entry name" value="CMP_dCMP_dom"/>
</dbReference>
<dbReference type="InterPro" id="IPR016193">
    <property type="entry name" value="Cytidine_deaminase-like"/>
</dbReference>
<dbReference type="Gene3D" id="3.40.140.10">
    <property type="entry name" value="Cytidine Deaminase, domain 2"/>
    <property type="match status" value="1"/>
</dbReference>
<dbReference type="Pfam" id="PF00383">
    <property type="entry name" value="dCMP_cyt_deam_1"/>
    <property type="match status" value="1"/>
</dbReference>
<accession>A0A381XGY7</accession>
<reference evidence="2" key="1">
    <citation type="submission" date="2018-05" db="EMBL/GenBank/DDBJ databases">
        <authorList>
            <person name="Lanie J.A."/>
            <person name="Ng W.-L."/>
            <person name="Kazmierczak K.M."/>
            <person name="Andrzejewski T.M."/>
            <person name="Davidsen T.M."/>
            <person name="Wayne K.J."/>
            <person name="Tettelin H."/>
            <person name="Glass J.I."/>
            <person name="Rusch D."/>
            <person name="Podicherti R."/>
            <person name="Tsui H.-C.T."/>
            <person name="Winkler M.E."/>
        </authorList>
    </citation>
    <scope>NUCLEOTIDE SEQUENCE</scope>
</reference>
<dbReference type="PROSITE" id="PS51747">
    <property type="entry name" value="CYT_DCMP_DEAMINASES_2"/>
    <property type="match status" value="1"/>
</dbReference>
<gene>
    <name evidence="2" type="ORF">METZ01_LOCUS116843</name>
</gene>
<dbReference type="AlphaFoldDB" id="A0A381XGY7"/>
<dbReference type="SUPFAM" id="SSF53927">
    <property type="entry name" value="Cytidine deaminase-like"/>
    <property type="match status" value="1"/>
</dbReference>
<proteinExistence type="predicted"/>
<evidence type="ECO:0000313" key="2">
    <source>
        <dbReference type="EMBL" id="SVA63989.1"/>
    </source>
</evidence>
<feature type="domain" description="CMP/dCMP-type deaminase" evidence="1">
    <location>
        <begin position="1"/>
        <end position="95"/>
    </location>
</feature>
<organism evidence="2">
    <name type="scientific">marine metagenome</name>
    <dbReference type="NCBI Taxonomy" id="408172"/>
    <lineage>
        <taxon>unclassified sequences</taxon>
        <taxon>metagenomes</taxon>
        <taxon>ecological metagenomes</taxon>
    </lineage>
</organism>
<name>A0A381XGY7_9ZZZZ</name>
<dbReference type="EMBL" id="UINC01015142">
    <property type="protein sequence ID" value="SVA63989.1"/>
    <property type="molecule type" value="Genomic_DNA"/>
</dbReference>
<feature type="non-terminal residue" evidence="2">
    <location>
        <position position="1"/>
    </location>
</feature>
<dbReference type="GO" id="GO:0003824">
    <property type="term" value="F:catalytic activity"/>
    <property type="evidence" value="ECO:0007669"/>
    <property type="project" value="InterPro"/>
</dbReference>